<name>A0A0M2UX36_9BACT</name>
<reference evidence="1 2" key="1">
    <citation type="journal article" date="2013" name="BMC Microbiol.">
        <title>Identification of the type II cytochrome c maturation pathway in anammox bacteria by comparative genomics.</title>
        <authorList>
            <person name="Ferousi C."/>
            <person name="Speth D.R."/>
            <person name="Reimann J."/>
            <person name="Op den Camp H.J."/>
            <person name="Allen J.W."/>
            <person name="Keltjens J.T."/>
            <person name="Jetten M.S."/>
        </authorList>
    </citation>
    <scope>NUCLEOTIDE SEQUENCE [LARGE SCALE GENOMIC DNA]</scope>
    <source>
        <strain evidence="1">RU1</strain>
    </source>
</reference>
<dbReference type="Proteomes" id="UP000034954">
    <property type="component" value="Unassembled WGS sequence"/>
</dbReference>
<comment type="caution">
    <text evidence="1">The sequence shown here is derived from an EMBL/GenBank/DDBJ whole genome shotgun (WGS) entry which is preliminary data.</text>
</comment>
<evidence type="ECO:0008006" key="3">
    <source>
        <dbReference type="Google" id="ProtNLM"/>
    </source>
</evidence>
<gene>
    <name evidence="1" type="ORF">BROFUL_00659</name>
</gene>
<sequence length="158" mass="17357">MRKNALYAVVTGDIVGSSKLTTSQRRCLLLVLKSSFTTIKNLLPDGIRAPFEIHRGDSFQGVLSRPDAALRVAIAIRTSLRHGFETKQRRHALDARIAVGIGRIDFLPASRGSEGDGEAFRRSGQTLDEMKGDQRLLIRTPWQEVDGELDAACALLDA</sequence>
<evidence type="ECO:0000313" key="2">
    <source>
        <dbReference type="Proteomes" id="UP000034954"/>
    </source>
</evidence>
<dbReference type="EMBL" id="LAQJ01000087">
    <property type="protein sequence ID" value="KKO20623.1"/>
    <property type="molecule type" value="Genomic_DNA"/>
</dbReference>
<accession>A0A0M2UX36</accession>
<proteinExistence type="predicted"/>
<organism evidence="1 2">
    <name type="scientific">Candidatus Brocadia fulgida</name>
    <dbReference type="NCBI Taxonomy" id="380242"/>
    <lineage>
        <taxon>Bacteria</taxon>
        <taxon>Pseudomonadati</taxon>
        <taxon>Planctomycetota</taxon>
        <taxon>Candidatus Brocadiia</taxon>
        <taxon>Candidatus Brocadiales</taxon>
        <taxon>Candidatus Brocadiaceae</taxon>
        <taxon>Candidatus Brocadia</taxon>
    </lineage>
</organism>
<evidence type="ECO:0000313" key="1">
    <source>
        <dbReference type="EMBL" id="KKO20623.1"/>
    </source>
</evidence>
<dbReference type="AlphaFoldDB" id="A0A0M2UX36"/>
<protein>
    <recommendedName>
        <fullName evidence="3">Guanylate cyclase domain-containing protein</fullName>
    </recommendedName>
</protein>
<keyword evidence="2" id="KW-1185">Reference proteome</keyword>